<dbReference type="NCBIfam" id="TIGR00219">
    <property type="entry name" value="mreC"/>
    <property type="match status" value="1"/>
</dbReference>
<gene>
    <name evidence="8" type="ORF">ACHINZ_0700</name>
</gene>
<dbReference type="GO" id="GO:0008360">
    <property type="term" value="P:regulation of cell shape"/>
    <property type="evidence" value="ECO:0007669"/>
    <property type="project" value="UniProtKB-KW"/>
</dbReference>
<keyword evidence="6" id="KW-0472">Membrane</keyword>
<keyword evidence="6" id="KW-1133">Transmembrane helix</keyword>
<dbReference type="InterPro" id="IPR055342">
    <property type="entry name" value="MreC_beta-barrel_core"/>
</dbReference>
<dbReference type="GO" id="GO:0005886">
    <property type="term" value="C:plasma membrane"/>
    <property type="evidence" value="ECO:0007669"/>
    <property type="project" value="TreeGrafter"/>
</dbReference>
<proteinExistence type="inferred from homology"/>
<evidence type="ECO:0000256" key="6">
    <source>
        <dbReference type="SAM" id="Phobius"/>
    </source>
</evidence>
<dbReference type="InterPro" id="IPR042175">
    <property type="entry name" value="Cell/Rod_MreC_2"/>
</dbReference>
<dbReference type="InterPro" id="IPR007221">
    <property type="entry name" value="MreC"/>
</dbReference>
<dbReference type="PANTHER" id="PTHR34138">
    <property type="entry name" value="CELL SHAPE-DETERMINING PROTEIN MREC"/>
    <property type="match status" value="1"/>
</dbReference>
<name>A0AAT9G3W3_9ENTR</name>
<evidence type="ECO:0000256" key="5">
    <source>
        <dbReference type="PIRNR" id="PIRNR038471"/>
    </source>
</evidence>
<evidence type="ECO:0000313" key="8">
    <source>
        <dbReference type="EMBL" id="BET44400.1"/>
    </source>
</evidence>
<evidence type="ECO:0000256" key="3">
    <source>
        <dbReference type="ARBA" id="ARBA00022960"/>
    </source>
</evidence>
<accession>A0AAT9G3W3</accession>
<dbReference type="Pfam" id="PF04085">
    <property type="entry name" value="MreC"/>
    <property type="match status" value="1"/>
</dbReference>
<organism evidence="8">
    <name type="scientific">Candidatus Aschnera chinzeii</name>
    <dbReference type="NCBI Taxonomy" id="1485666"/>
    <lineage>
        <taxon>Bacteria</taxon>
        <taxon>Pseudomonadati</taxon>
        <taxon>Pseudomonadota</taxon>
        <taxon>Gammaproteobacteria</taxon>
        <taxon>Enterobacterales</taxon>
        <taxon>Enterobacteriaceae</taxon>
        <taxon>Candidatus Aschnera</taxon>
    </lineage>
</organism>
<reference evidence="8" key="2">
    <citation type="submission" date="2023-10" db="EMBL/GenBank/DDBJ databases">
        <authorList>
            <person name="Koga R."/>
            <person name="Fukatsu T."/>
        </authorList>
    </citation>
    <scope>NUCLEOTIDE SEQUENCE</scope>
    <source>
        <strain evidence="8">Kw-01</strain>
    </source>
</reference>
<reference evidence="8" key="1">
    <citation type="journal article" date="2023" name="Front. Microbiol.">
        <title>Genome analysis of Candidatus Aschnera chinzeii, the bacterial endosymbiont of the blood-sucking bat fly Penicillidia jenynsii (Insecta: Diptera: Nycteribiidae).</title>
        <authorList>
            <person name="Koga R."/>
            <person name="Moriyama M."/>
            <person name="Nozaki T."/>
            <person name="Fukatsu T."/>
        </authorList>
    </citation>
    <scope>NUCLEOTIDE SEQUENCE</scope>
    <source>
        <strain evidence="8">Kw-01</strain>
    </source>
</reference>
<dbReference type="InterPro" id="IPR042177">
    <property type="entry name" value="Cell/Rod_1"/>
</dbReference>
<dbReference type="PIRSF" id="PIRSF038471">
    <property type="entry name" value="MreC"/>
    <property type="match status" value="1"/>
</dbReference>
<keyword evidence="6" id="KW-0812">Transmembrane</keyword>
<dbReference type="Gene3D" id="2.40.10.340">
    <property type="entry name" value="Rod shape-determining protein MreC, domain 1"/>
    <property type="match status" value="1"/>
</dbReference>
<feature type="transmembrane region" description="Helical" evidence="6">
    <location>
        <begin position="12"/>
        <end position="30"/>
    </location>
</feature>
<feature type="domain" description="Rod shape-determining protein MreC beta-barrel core" evidence="7">
    <location>
        <begin position="123"/>
        <end position="268"/>
    </location>
</feature>
<dbReference type="AlphaFoldDB" id="A0AAT9G3W3"/>
<evidence type="ECO:0000256" key="4">
    <source>
        <dbReference type="ARBA" id="ARBA00032089"/>
    </source>
</evidence>
<dbReference type="Gene3D" id="2.40.10.350">
    <property type="entry name" value="Rod shape-determining protein MreC, domain 2"/>
    <property type="match status" value="1"/>
</dbReference>
<dbReference type="EMBL" id="AP028961">
    <property type="protein sequence ID" value="BET44400.1"/>
    <property type="molecule type" value="Genomic_DNA"/>
</dbReference>
<comment type="function">
    <text evidence="5">Involved in formation and maintenance of cell shape.</text>
</comment>
<dbReference type="PANTHER" id="PTHR34138:SF1">
    <property type="entry name" value="CELL SHAPE-DETERMINING PROTEIN MREC"/>
    <property type="match status" value="1"/>
</dbReference>
<sequence length="271" mass="31443">MKLFHSKQVLSHVRFIIIVIFSIFLIIYDYHFDYIKNIRRIIEEYINSFYFITNKLQDALNNIADFITNKNQLILENKILKKEIFLQKSKNLLLKHLQEENNKLYSLLKLAKKEKKEKIIAKVISNNNSIYHDQIIIDKGIKHGIYDGQVVINDKTIIGQVILTNKTTSRILLLCDINHALPIKLLRNNASGIALGTGCNNDLKINFLNNIDVNIGDIIVTSGLGGKYPPGYQIALISKIEYNLKNKNSTFYAKHFINYKELDYILLYQMH</sequence>
<evidence type="ECO:0000256" key="1">
    <source>
        <dbReference type="ARBA" id="ARBA00009369"/>
    </source>
</evidence>
<protein>
    <recommendedName>
        <fullName evidence="2 5">Cell shape-determining protein MreC</fullName>
    </recommendedName>
    <alternativeName>
        <fullName evidence="4 5">Cell shape protein MreC</fullName>
    </alternativeName>
</protein>
<evidence type="ECO:0000256" key="2">
    <source>
        <dbReference type="ARBA" id="ARBA00013855"/>
    </source>
</evidence>
<comment type="similarity">
    <text evidence="1 5">Belongs to the MreC family.</text>
</comment>
<evidence type="ECO:0000259" key="7">
    <source>
        <dbReference type="Pfam" id="PF04085"/>
    </source>
</evidence>
<keyword evidence="3 5" id="KW-0133">Cell shape</keyword>